<organism evidence="1 2">
    <name type="scientific">Sediminibacillus halophilus</name>
    <dbReference type="NCBI Taxonomy" id="482461"/>
    <lineage>
        <taxon>Bacteria</taxon>
        <taxon>Bacillati</taxon>
        <taxon>Bacillota</taxon>
        <taxon>Bacilli</taxon>
        <taxon>Bacillales</taxon>
        <taxon>Bacillaceae</taxon>
        <taxon>Sediminibacillus</taxon>
    </lineage>
</organism>
<sequence>MLIALIELQVDQSKLKQLYEEAIHKHLDELDSEKVYWDSNELKRRTCMSWNTIQNTFFFEEDFPKVKLGGKWYFPAEETKRFLNEWLKQRR</sequence>
<evidence type="ECO:0000313" key="2">
    <source>
        <dbReference type="Proteomes" id="UP000182347"/>
    </source>
</evidence>
<name>A0A1G9QXB2_9BACI</name>
<evidence type="ECO:0000313" key="1">
    <source>
        <dbReference type="EMBL" id="SDM15639.1"/>
    </source>
</evidence>
<keyword evidence="2" id="KW-1185">Reference proteome</keyword>
<gene>
    <name evidence="1" type="ORF">SAMN05216244_1714</name>
</gene>
<reference evidence="2" key="1">
    <citation type="submission" date="2016-10" db="EMBL/GenBank/DDBJ databases">
        <authorList>
            <person name="Varghese N."/>
            <person name="Submissions S."/>
        </authorList>
    </citation>
    <scope>NUCLEOTIDE SEQUENCE [LARGE SCALE GENOMIC DNA]</scope>
    <source>
        <strain evidence="2">CGMCC 1.6199</strain>
    </source>
</reference>
<accession>A0A1G9QXB2</accession>
<dbReference type="STRING" id="482461.SAMN05216244_1714"/>
<evidence type="ECO:0008006" key="3">
    <source>
        <dbReference type="Google" id="ProtNLM"/>
    </source>
</evidence>
<proteinExistence type="predicted"/>
<protein>
    <recommendedName>
        <fullName evidence="3">Group-specific protein</fullName>
    </recommendedName>
</protein>
<dbReference type="AlphaFoldDB" id="A0A1G9QXB2"/>
<dbReference type="Proteomes" id="UP000182347">
    <property type="component" value="Unassembled WGS sequence"/>
</dbReference>
<dbReference type="EMBL" id="FNHF01000002">
    <property type="protein sequence ID" value="SDM15639.1"/>
    <property type="molecule type" value="Genomic_DNA"/>
</dbReference>